<sequence>MQYRHLILERDEHTALVCIHRPKALNALNAEVVMELQQALQELEANSAIGAIILTGAGEKAFVAGADIAAMVAMTPAQALNFARQGQELLRRIVSMKTPVLAAVNGFALGGGLELAMACDFVYMSSTAKVGLPEVTLGIMPGFGGTQRLPQLVGRNRANELIMTGRMISAREACEWGIANALCEPAELLERTRECARRIAANSRNAVASAKEAIARGLDMGHDDGLAYESALFAGLFAGADQREGMQAFLQKRAPQFIPGGE</sequence>
<dbReference type="CDD" id="cd06558">
    <property type="entry name" value="crotonase-like"/>
    <property type="match status" value="1"/>
</dbReference>
<dbReference type="GO" id="GO:0016853">
    <property type="term" value="F:isomerase activity"/>
    <property type="evidence" value="ECO:0007669"/>
    <property type="project" value="UniProtKB-KW"/>
</dbReference>
<dbReference type="EMBL" id="CP002432">
    <property type="protein sequence ID" value="ADU66132.1"/>
    <property type="molecule type" value="Genomic_DNA"/>
</dbReference>
<dbReference type="SUPFAM" id="SSF52096">
    <property type="entry name" value="ClpP/crotonase"/>
    <property type="match status" value="1"/>
</dbReference>
<keyword evidence="2" id="KW-0456">Lyase</keyword>
<dbReference type="FunCoup" id="E6W696">
    <property type="interactions" value="272"/>
</dbReference>
<dbReference type="FunFam" id="1.10.12.10:FF:000001">
    <property type="entry name" value="Probable enoyl-CoA hydratase, mitochondrial"/>
    <property type="match status" value="1"/>
</dbReference>
<dbReference type="OrthoDB" id="5365311at2"/>
<dbReference type="Gene3D" id="1.10.12.10">
    <property type="entry name" value="Lyase 2-enoyl-coa Hydratase, Chain A, domain 2"/>
    <property type="match status" value="1"/>
</dbReference>
<gene>
    <name evidence="4" type="ordered locus">Selin_1397</name>
</gene>
<evidence type="ECO:0000313" key="4">
    <source>
        <dbReference type="EMBL" id="ADU66132.1"/>
    </source>
</evidence>
<evidence type="ECO:0000313" key="5">
    <source>
        <dbReference type="Proteomes" id="UP000002572"/>
    </source>
</evidence>
<protein>
    <submittedName>
        <fullName evidence="4">Enoyl-CoA hydratase/isomerase</fullName>
    </submittedName>
</protein>
<dbReference type="PANTHER" id="PTHR11941">
    <property type="entry name" value="ENOYL-COA HYDRATASE-RELATED"/>
    <property type="match status" value="1"/>
</dbReference>
<dbReference type="InterPro" id="IPR001753">
    <property type="entry name" value="Enoyl-CoA_hydra/iso"/>
</dbReference>
<name>E6W696_DESIS</name>
<proteinExistence type="inferred from homology"/>
<dbReference type="InterPro" id="IPR018376">
    <property type="entry name" value="Enoyl-CoA_hyd/isom_CS"/>
</dbReference>
<keyword evidence="5" id="KW-1185">Reference proteome</keyword>
<dbReference type="Pfam" id="PF00378">
    <property type="entry name" value="ECH_1"/>
    <property type="match status" value="1"/>
</dbReference>
<keyword evidence="4" id="KW-0413">Isomerase</keyword>
<dbReference type="FunFam" id="3.90.226.10:FF:000009">
    <property type="entry name" value="Carnitinyl-CoA dehydratase"/>
    <property type="match status" value="1"/>
</dbReference>
<dbReference type="PROSITE" id="PS00166">
    <property type="entry name" value="ENOYL_COA_HYDRATASE"/>
    <property type="match status" value="1"/>
</dbReference>
<dbReference type="PANTHER" id="PTHR11941:SF54">
    <property type="entry name" value="ENOYL-COA HYDRATASE, MITOCHONDRIAL"/>
    <property type="match status" value="1"/>
</dbReference>
<dbReference type="Gene3D" id="3.90.226.10">
    <property type="entry name" value="2-enoyl-CoA Hydratase, Chain A, domain 1"/>
    <property type="match status" value="1"/>
</dbReference>
<evidence type="ECO:0000256" key="1">
    <source>
        <dbReference type="ARBA" id="ARBA00005254"/>
    </source>
</evidence>
<dbReference type="GO" id="GO:0016836">
    <property type="term" value="F:hydro-lyase activity"/>
    <property type="evidence" value="ECO:0007669"/>
    <property type="project" value="UniProtKB-ARBA"/>
</dbReference>
<dbReference type="KEGG" id="din:Selin_1397"/>
<dbReference type="Proteomes" id="UP000002572">
    <property type="component" value="Chromosome"/>
</dbReference>
<dbReference type="InterPro" id="IPR014748">
    <property type="entry name" value="Enoyl-CoA_hydra_C"/>
</dbReference>
<evidence type="ECO:0000256" key="3">
    <source>
        <dbReference type="RuleBase" id="RU003707"/>
    </source>
</evidence>
<dbReference type="AlphaFoldDB" id="E6W696"/>
<comment type="similarity">
    <text evidence="1 3">Belongs to the enoyl-CoA hydratase/isomerase family.</text>
</comment>
<dbReference type="eggNOG" id="COG1024">
    <property type="taxonomic scope" value="Bacteria"/>
</dbReference>
<reference evidence="4 5" key="1">
    <citation type="submission" date="2010-12" db="EMBL/GenBank/DDBJ databases">
        <title>Complete sequence of Desulfurispirillum indicum S5.</title>
        <authorList>
            <consortium name="US DOE Joint Genome Institute"/>
            <person name="Lucas S."/>
            <person name="Copeland A."/>
            <person name="Lapidus A."/>
            <person name="Cheng J.-F."/>
            <person name="Goodwin L."/>
            <person name="Pitluck S."/>
            <person name="Chertkov O."/>
            <person name="Held B."/>
            <person name="Detter J.C."/>
            <person name="Han C."/>
            <person name="Tapia R."/>
            <person name="Land M."/>
            <person name="Hauser L."/>
            <person name="Kyrpides N."/>
            <person name="Ivanova N."/>
            <person name="Mikhailova N."/>
            <person name="Haggblom M."/>
            <person name="Rauschenbach I."/>
            <person name="Bini E."/>
            <person name="Woyke T."/>
        </authorList>
    </citation>
    <scope>NUCLEOTIDE SEQUENCE [LARGE SCALE GENOMIC DNA]</scope>
    <source>
        <strain evidence="5">ATCC BAA-1389 / DSM 22839 / S5</strain>
    </source>
</reference>
<organism evidence="4 5">
    <name type="scientific">Desulfurispirillum indicum (strain ATCC BAA-1389 / DSM 22839 / S5)</name>
    <dbReference type="NCBI Taxonomy" id="653733"/>
    <lineage>
        <taxon>Bacteria</taxon>
        <taxon>Pseudomonadati</taxon>
        <taxon>Chrysiogenota</taxon>
        <taxon>Chrysiogenia</taxon>
        <taxon>Chrysiogenales</taxon>
        <taxon>Chrysiogenaceae</taxon>
        <taxon>Desulfurispirillum</taxon>
    </lineage>
</organism>
<dbReference type="InParanoid" id="E6W696"/>
<accession>E6W696</accession>
<dbReference type="RefSeq" id="WP_013506013.1">
    <property type="nucleotide sequence ID" value="NC_014836.1"/>
</dbReference>
<evidence type="ECO:0000256" key="2">
    <source>
        <dbReference type="ARBA" id="ARBA00023239"/>
    </source>
</evidence>
<dbReference type="InterPro" id="IPR029045">
    <property type="entry name" value="ClpP/crotonase-like_dom_sf"/>
</dbReference>
<dbReference type="GO" id="GO:0006635">
    <property type="term" value="P:fatty acid beta-oxidation"/>
    <property type="evidence" value="ECO:0007669"/>
    <property type="project" value="TreeGrafter"/>
</dbReference>
<dbReference type="STRING" id="653733.Selin_1397"/>
<dbReference type="HOGENOM" id="CLU_009834_7_6_0"/>